<keyword evidence="2" id="KW-1185">Reference proteome</keyword>
<comment type="caution">
    <text evidence="1">The sequence shown here is derived from an EMBL/GenBank/DDBJ whole genome shotgun (WGS) entry which is preliminary data.</text>
</comment>
<organism evidence="1 2">
    <name type="scientific">Liparis tanakae</name>
    <name type="common">Tanaka's snailfish</name>
    <dbReference type="NCBI Taxonomy" id="230148"/>
    <lineage>
        <taxon>Eukaryota</taxon>
        <taxon>Metazoa</taxon>
        <taxon>Chordata</taxon>
        <taxon>Craniata</taxon>
        <taxon>Vertebrata</taxon>
        <taxon>Euteleostomi</taxon>
        <taxon>Actinopterygii</taxon>
        <taxon>Neopterygii</taxon>
        <taxon>Teleostei</taxon>
        <taxon>Neoteleostei</taxon>
        <taxon>Acanthomorphata</taxon>
        <taxon>Eupercaria</taxon>
        <taxon>Perciformes</taxon>
        <taxon>Cottioidei</taxon>
        <taxon>Cottales</taxon>
        <taxon>Liparidae</taxon>
        <taxon>Liparis</taxon>
    </lineage>
</organism>
<reference evidence="1 2" key="1">
    <citation type="submission" date="2019-03" db="EMBL/GenBank/DDBJ databases">
        <title>First draft genome of Liparis tanakae, snailfish: a comprehensive survey of snailfish specific genes.</title>
        <authorList>
            <person name="Kim W."/>
            <person name="Song I."/>
            <person name="Jeong J.-H."/>
            <person name="Kim D."/>
            <person name="Kim S."/>
            <person name="Ryu S."/>
            <person name="Song J.Y."/>
            <person name="Lee S.K."/>
        </authorList>
    </citation>
    <scope>NUCLEOTIDE SEQUENCE [LARGE SCALE GENOMIC DNA]</scope>
    <source>
        <tissue evidence="1">Muscle</tissue>
    </source>
</reference>
<sequence length="65" mass="7655">MWKCVWDWYFHHLQVRPSGAQQQRLQQAAQSGHLTDVHLPDGLSAMLQHEMKTLLHILLKQLQQV</sequence>
<evidence type="ECO:0000313" key="1">
    <source>
        <dbReference type="EMBL" id="TNN42889.1"/>
    </source>
</evidence>
<name>A0A4Z2FP38_9TELE</name>
<dbReference type="EMBL" id="SRLO01001005">
    <property type="protein sequence ID" value="TNN42889.1"/>
    <property type="molecule type" value="Genomic_DNA"/>
</dbReference>
<proteinExistence type="predicted"/>
<dbReference type="AlphaFoldDB" id="A0A4Z2FP38"/>
<evidence type="ECO:0000313" key="2">
    <source>
        <dbReference type="Proteomes" id="UP000314294"/>
    </source>
</evidence>
<protein>
    <submittedName>
        <fullName evidence="1">Uncharacterized protein</fullName>
    </submittedName>
</protein>
<accession>A0A4Z2FP38</accession>
<gene>
    <name evidence="1" type="ORF">EYF80_046926</name>
</gene>
<dbReference type="Proteomes" id="UP000314294">
    <property type="component" value="Unassembled WGS sequence"/>
</dbReference>